<keyword evidence="3" id="KW-1185">Reference proteome</keyword>
<dbReference type="GO" id="GO:0004497">
    <property type="term" value="F:monooxygenase activity"/>
    <property type="evidence" value="ECO:0007669"/>
    <property type="project" value="TreeGrafter"/>
</dbReference>
<dbReference type="PANTHER" id="PTHR43539:SF78">
    <property type="entry name" value="FLAVIN-CONTAINING MONOOXYGENASE"/>
    <property type="match status" value="1"/>
</dbReference>
<dbReference type="InterPro" id="IPR000960">
    <property type="entry name" value="Flavin_mOase"/>
</dbReference>
<dbReference type="InterPro" id="IPR036188">
    <property type="entry name" value="FAD/NAD-bd_sf"/>
</dbReference>
<gene>
    <name evidence="2" type="ORF">SAMN04487995_4934</name>
</gene>
<dbReference type="EMBL" id="FNXY01000008">
    <property type="protein sequence ID" value="SEJ48425.1"/>
    <property type="molecule type" value="Genomic_DNA"/>
</dbReference>
<dbReference type="RefSeq" id="WP_090339389.1">
    <property type="nucleotide sequence ID" value="NZ_FNXY01000008.1"/>
</dbReference>
<dbReference type="OrthoDB" id="9778740at2"/>
<dbReference type="AlphaFoldDB" id="A0A1H6ZHV5"/>
<proteinExistence type="predicted"/>
<evidence type="ECO:0000313" key="3">
    <source>
        <dbReference type="Proteomes" id="UP000199532"/>
    </source>
</evidence>
<protein>
    <submittedName>
        <fullName evidence="2">Predicted flavoprotein CzcO associated with the cation diffusion facilitator CzcD</fullName>
    </submittedName>
</protein>
<dbReference type="PRINTS" id="PR00469">
    <property type="entry name" value="PNDRDTASEII"/>
</dbReference>
<evidence type="ECO:0000313" key="2">
    <source>
        <dbReference type="EMBL" id="SEJ48425.1"/>
    </source>
</evidence>
<dbReference type="STRING" id="408657.SAMN04487995_4934"/>
<organism evidence="2 3">
    <name type="scientific">Dyadobacter koreensis</name>
    <dbReference type="NCBI Taxonomy" id="408657"/>
    <lineage>
        <taxon>Bacteria</taxon>
        <taxon>Pseudomonadati</taxon>
        <taxon>Bacteroidota</taxon>
        <taxon>Cytophagia</taxon>
        <taxon>Cytophagales</taxon>
        <taxon>Spirosomataceae</taxon>
        <taxon>Dyadobacter</taxon>
    </lineage>
</organism>
<accession>A0A1H6ZHV5</accession>
<keyword evidence="1" id="KW-0560">Oxidoreductase</keyword>
<dbReference type="Gene3D" id="3.50.50.60">
    <property type="entry name" value="FAD/NAD(P)-binding domain"/>
    <property type="match status" value="1"/>
</dbReference>
<name>A0A1H6ZHV5_9BACT</name>
<reference evidence="2 3" key="1">
    <citation type="submission" date="2016-10" db="EMBL/GenBank/DDBJ databases">
        <authorList>
            <person name="de Groot N.N."/>
        </authorList>
    </citation>
    <scope>NUCLEOTIDE SEQUENCE [LARGE SCALE GENOMIC DNA]</scope>
    <source>
        <strain evidence="2 3">DSM 19938</strain>
    </source>
</reference>
<dbReference type="SUPFAM" id="SSF51905">
    <property type="entry name" value="FAD/NAD(P)-binding domain"/>
    <property type="match status" value="2"/>
</dbReference>
<dbReference type="Pfam" id="PF13738">
    <property type="entry name" value="Pyr_redox_3"/>
    <property type="match status" value="1"/>
</dbReference>
<dbReference type="NCBIfam" id="NF040505">
    <property type="entry name" value="ArsO_flavin_mono"/>
    <property type="match status" value="1"/>
</dbReference>
<dbReference type="Proteomes" id="UP000199532">
    <property type="component" value="Unassembled WGS sequence"/>
</dbReference>
<dbReference type="InterPro" id="IPR050982">
    <property type="entry name" value="Auxin_biosynth/cation_transpt"/>
</dbReference>
<dbReference type="PIRSF" id="PIRSF000332">
    <property type="entry name" value="FMO"/>
    <property type="match status" value="1"/>
</dbReference>
<sequence>MKIYDLIVIGGGQSALACGYFLRRAGLEYIILDDQQHTGGAWQHAWNSLTLFSPSEQSSLPGWMMPKSKNEFPSKQEVLDYLSAYQERYQIQIKNGVKVKNVQKKGVLFTIISDQGDYQSKTVISATGTFQNPFIPSVPGKDLFKGQQLHSSQYKTADQFKDKSVLIVGGGNSGAQILAEVSKVAKTVWATQNKPEFLPDDVDGRVLFDVASAKYHAMKEGKQFDAAQYNIGHIVMVPTVREARSRGVLNSRETFKEIFEDGVVWQDESRQSFDVIIWCTGFGYATSYLKDLGILQKNGKMECEGTRSIDVEGLWLVGYGSFTGFASATLIGVGRSARQTVNEIVEYLKKTKR</sequence>
<dbReference type="PANTHER" id="PTHR43539">
    <property type="entry name" value="FLAVIN-BINDING MONOOXYGENASE-LIKE PROTEIN (AFU_ORTHOLOGUE AFUA_4G09220)"/>
    <property type="match status" value="1"/>
</dbReference>
<evidence type="ECO:0000256" key="1">
    <source>
        <dbReference type="ARBA" id="ARBA00023002"/>
    </source>
</evidence>
<dbReference type="PROSITE" id="PS51257">
    <property type="entry name" value="PROKAR_LIPOPROTEIN"/>
    <property type="match status" value="1"/>
</dbReference>
<dbReference type="GO" id="GO:0050660">
    <property type="term" value="F:flavin adenine dinucleotide binding"/>
    <property type="evidence" value="ECO:0007669"/>
    <property type="project" value="InterPro"/>
</dbReference>
<dbReference type="GO" id="GO:0050661">
    <property type="term" value="F:NADP binding"/>
    <property type="evidence" value="ECO:0007669"/>
    <property type="project" value="InterPro"/>
</dbReference>